<feature type="chain" id="PRO_5003310537" evidence="5">
    <location>
        <begin position="20"/>
        <end position="392"/>
    </location>
</feature>
<evidence type="ECO:0000313" key="7">
    <source>
        <dbReference type="Proteomes" id="UP000008461"/>
    </source>
</evidence>
<dbReference type="RefSeq" id="WP_013766149.1">
    <property type="nucleotide sequence ID" value="NC_015510.1"/>
</dbReference>
<dbReference type="SUPFAM" id="SSF48208">
    <property type="entry name" value="Six-hairpin glycosidases"/>
    <property type="match status" value="1"/>
</dbReference>
<gene>
    <name evidence="6" type="ordered locus">Halhy_3758</name>
</gene>
<dbReference type="PANTHER" id="PTHR36845:SF1">
    <property type="entry name" value="HYDROLASE, PUTATIVE (AFU_ORTHOLOGUE AFUA_7G05090)-RELATED"/>
    <property type="match status" value="1"/>
</dbReference>
<dbReference type="eggNOG" id="COG4225">
    <property type="taxonomic scope" value="Bacteria"/>
</dbReference>
<feature type="binding site" evidence="4">
    <location>
        <position position="244"/>
    </location>
    <ligand>
        <name>substrate</name>
    </ligand>
</feature>
<dbReference type="InterPro" id="IPR012341">
    <property type="entry name" value="6hp_glycosidase-like_sf"/>
</dbReference>
<evidence type="ECO:0000256" key="1">
    <source>
        <dbReference type="ARBA" id="ARBA00022801"/>
    </source>
</evidence>
<feature type="active site" description="Proton donor" evidence="3">
    <location>
        <position position="172"/>
    </location>
</feature>
<keyword evidence="1 6" id="KW-0378">Hydrolase</keyword>
<protein>
    <submittedName>
        <fullName evidence="6">Glycosyl hydrolase family 88</fullName>
    </submittedName>
</protein>
<accession>F4L123</accession>
<dbReference type="KEGG" id="hhy:Halhy_3758"/>
<sequence>MKKLVLPLLFLSFLLETQAQTKLPPLEHASLQFKLALKAIDQAKTKNANLVSPRSLREDTLFMVPSRDWTSGFFAGNLWYLYELSGDQFWQQKAREFTANLEREKTNGTTHDMGFKMYCSFGNGYRLSKDPQYRDILLQSARTLTTRFNEKIGCLRSWDHSKDKWDFPVIIDNMMNLELLFWAFKQTQDSLFYKVAVSHANTTMSNHYRPDYSSYHVVGYDVKTGQAIQKNTHQGYSHESAWARGQSWGLYAYAMCYRETGKTAYLQHAENIAQFILNHPNLPKDLVPYWDFNAPDIPNAPRDASAAALMASAFYELGSLVPTKAKFYHHTADKIFKNLTKKYRTAPNTHAGFLLTQSTGHLPGKHEINVPIVYADYYYLESLLRKKNLRKS</sequence>
<dbReference type="EMBL" id="CP002691">
    <property type="protein sequence ID" value="AEE51610.1"/>
    <property type="molecule type" value="Genomic_DNA"/>
</dbReference>
<evidence type="ECO:0000256" key="3">
    <source>
        <dbReference type="PIRSR" id="PIRSR610905-1"/>
    </source>
</evidence>
<reference evidence="6 7" key="1">
    <citation type="journal article" date="2011" name="Stand. Genomic Sci.">
        <title>Complete genome sequence of Haliscomenobacter hydrossis type strain (O).</title>
        <authorList>
            <consortium name="US DOE Joint Genome Institute (JGI-PGF)"/>
            <person name="Daligault H."/>
            <person name="Lapidus A."/>
            <person name="Zeytun A."/>
            <person name="Nolan M."/>
            <person name="Lucas S."/>
            <person name="Del Rio T.G."/>
            <person name="Tice H."/>
            <person name="Cheng J.F."/>
            <person name="Tapia R."/>
            <person name="Han C."/>
            <person name="Goodwin L."/>
            <person name="Pitluck S."/>
            <person name="Liolios K."/>
            <person name="Pagani I."/>
            <person name="Ivanova N."/>
            <person name="Huntemann M."/>
            <person name="Mavromatis K."/>
            <person name="Mikhailova N."/>
            <person name="Pati A."/>
            <person name="Chen A."/>
            <person name="Palaniappan K."/>
            <person name="Land M."/>
            <person name="Hauser L."/>
            <person name="Brambilla E.M."/>
            <person name="Rohde M."/>
            <person name="Verbarg S."/>
            <person name="Goker M."/>
            <person name="Bristow J."/>
            <person name="Eisen J.A."/>
            <person name="Markowitz V."/>
            <person name="Hugenholtz P."/>
            <person name="Kyrpides N.C."/>
            <person name="Klenk H.P."/>
            <person name="Woyke T."/>
        </authorList>
    </citation>
    <scope>NUCLEOTIDE SEQUENCE [LARGE SCALE GENOMIC DNA]</scope>
    <source>
        <strain evidence="7">ATCC 27775 / DSM 1100 / LMG 10767 / O</strain>
    </source>
</reference>
<dbReference type="HOGENOM" id="CLU_027158_0_0_10"/>
<evidence type="ECO:0000256" key="2">
    <source>
        <dbReference type="ARBA" id="ARBA00038358"/>
    </source>
</evidence>
<dbReference type="InterPro" id="IPR010905">
    <property type="entry name" value="Glyco_hydro_88"/>
</dbReference>
<dbReference type="GO" id="GO:0000272">
    <property type="term" value="P:polysaccharide catabolic process"/>
    <property type="evidence" value="ECO:0007669"/>
    <property type="project" value="TreeGrafter"/>
</dbReference>
<dbReference type="Gene3D" id="1.50.10.10">
    <property type="match status" value="1"/>
</dbReference>
<dbReference type="InterPro" id="IPR052369">
    <property type="entry name" value="UG_Glycosaminoglycan_Hydrolase"/>
</dbReference>
<proteinExistence type="inferred from homology"/>
<keyword evidence="7" id="KW-1185">Reference proteome</keyword>
<dbReference type="AlphaFoldDB" id="F4L123"/>
<dbReference type="InterPro" id="IPR008928">
    <property type="entry name" value="6-hairpin_glycosidase_sf"/>
</dbReference>
<dbReference type="OrthoDB" id="428577at2"/>
<dbReference type="STRING" id="760192.Halhy_3758"/>
<feature type="binding site" evidence="4">
    <location>
        <position position="248"/>
    </location>
    <ligand>
        <name>substrate</name>
    </ligand>
</feature>
<comment type="similarity">
    <text evidence="2">Belongs to the glycosyl hydrolase 88 family.</text>
</comment>
<feature type="active site" description="Nucleophile" evidence="3">
    <location>
        <position position="112"/>
    </location>
</feature>
<name>F4L123_HALH1</name>
<dbReference type="Pfam" id="PF07470">
    <property type="entry name" value="Glyco_hydro_88"/>
    <property type="match status" value="1"/>
</dbReference>
<feature type="binding site" evidence="4">
    <location>
        <position position="112"/>
    </location>
    <ligand>
        <name>substrate</name>
    </ligand>
</feature>
<evidence type="ECO:0000313" key="6">
    <source>
        <dbReference type="EMBL" id="AEE51610.1"/>
    </source>
</evidence>
<feature type="signal peptide" evidence="5">
    <location>
        <begin position="1"/>
        <end position="19"/>
    </location>
</feature>
<dbReference type="Proteomes" id="UP000008461">
    <property type="component" value="Chromosome"/>
</dbReference>
<feature type="binding site" evidence="4">
    <location>
        <position position="232"/>
    </location>
    <ligand>
        <name>substrate</name>
    </ligand>
</feature>
<keyword evidence="5" id="KW-0732">Signal</keyword>
<feature type="binding site" evidence="4">
    <location>
        <position position="172"/>
    </location>
    <ligand>
        <name>substrate</name>
    </ligand>
</feature>
<evidence type="ECO:0000256" key="5">
    <source>
        <dbReference type="SAM" id="SignalP"/>
    </source>
</evidence>
<evidence type="ECO:0000256" key="4">
    <source>
        <dbReference type="PIRSR" id="PIRSR610905-2"/>
    </source>
</evidence>
<organism evidence="6 7">
    <name type="scientific">Haliscomenobacter hydrossis (strain ATCC 27775 / DSM 1100 / LMG 10767 / O)</name>
    <dbReference type="NCBI Taxonomy" id="760192"/>
    <lineage>
        <taxon>Bacteria</taxon>
        <taxon>Pseudomonadati</taxon>
        <taxon>Bacteroidota</taxon>
        <taxon>Saprospiria</taxon>
        <taxon>Saprospirales</taxon>
        <taxon>Haliscomenobacteraceae</taxon>
        <taxon>Haliscomenobacter</taxon>
    </lineage>
</organism>
<reference key="2">
    <citation type="submission" date="2011-04" db="EMBL/GenBank/DDBJ databases">
        <title>Complete sequence of chromosome of Haliscomenobacter hydrossis DSM 1100.</title>
        <authorList>
            <consortium name="US DOE Joint Genome Institute (JGI-PGF)"/>
            <person name="Lucas S."/>
            <person name="Han J."/>
            <person name="Lapidus A."/>
            <person name="Bruce D."/>
            <person name="Goodwin L."/>
            <person name="Pitluck S."/>
            <person name="Peters L."/>
            <person name="Kyrpides N."/>
            <person name="Mavromatis K."/>
            <person name="Ivanova N."/>
            <person name="Ovchinnikova G."/>
            <person name="Pagani I."/>
            <person name="Daligault H."/>
            <person name="Detter J.C."/>
            <person name="Han C."/>
            <person name="Land M."/>
            <person name="Hauser L."/>
            <person name="Markowitz V."/>
            <person name="Cheng J.-F."/>
            <person name="Hugenholtz P."/>
            <person name="Woyke T."/>
            <person name="Wu D."/>
            <person name="Verbarg S."/>
            <person name="Frueling A."/>
            <person name="Brambilla E."/>
            <person name="Klenk H.-P."/>
            <person name="Eisen J.A."/>
        </authorList>
    </citation>
    <scope>NUCLEOTIDE SEQUENCE</scope>
    <source>
        <strain>DSM 1100</strain>
    </source>
</reference>
<dbReference type="GO" id="GO:0052757">
    <property type="term" value="F:chondroitin hydrolase activity"/>
    <property type="evidence" value="ECO:0007669"/>
    <property type="project" value="TreeGrafter"/>
</dbReference>
<dbReference type="PANTHER" id="PTHR36845">
    <property type="entry name" value="HYDROLASE, PUTATIVE (AFU_ORTHOLOGUE AFUA_7G05090)-RELATED"/>
    <property type="match status" value="1"/>
</dbReference>